<sequence length="147" mass="16489">MPPHQTHTNLLGKSLLSPRDNTETPTDVCLAWNIGLLAGVIIASTLALFIFILHLILRHHHLKALKKLELANTDLTKAQTVGLCLEALLDRAEQTTLQYIGKYGRLPQEMADEEDEEEAEYSGLNTSYVGGRPRRPVTWADGRHHWS</sequence>
<name>A0ACC3Z626_COLTU</name>
<accession>A0ACC3Z626</accession>
<proteinExistence type="predicted"/>
<keyword evidence="2" id="KW-1185">Reference proteome</keyword>
<gene>
    <name evidence="1" type="ORF">CTRU02_206166</name>
</gene>
<evidence type="ECO:0000313" key="2">
    <source>
        <dbReference type="Proteomes" id="UP000805649"/>
    </source>
</evidence>
<comment type="caution">
    <text evidence="1">The sequence shown here is derived from an EMBL/GenBank/DDBJ whole genome shotgun (WGS) entry which is preliminary data.</text>
</comment>
<reference evidence="1 2" key="1">
    <citation type="journal article" date="2020" name="Phytopathology">
        <title>Genome Sequence Resources of Colletotrichum truncatum, C. plurivorum, C. musicola, and C. sojae: Four Species Pathogenic to Soybean (Glycine max).</title>
        <authorList>
            <person name="Rogerio F."/>
            <person name="Boufleur T.R."/>
            <person name="Ciampi-Guillardi M."/>
            <person name="Sukno S.A."/>
            <person name="Thon M.R."/>
            <person name="Massola Junior N.S."/>
            <person name="Baroncelli R."/>
        </authorList>
    </citation>
    <scope>NUCLEOTIDE SEQUENCE [LARGE SCALE GENOMIC DNA]</scope>
    <source>
        <strain evidence="1 2">CMES1059</strain>
    </source>
</reference>
<evidence type="ECO:0000313" key="1">
    <source>
        <dbReference type="EMBL" id="KAL0939556.1"/>
    </source>
</evidence>
<protein>
    <submittedName>
        <fullName evidence="1">Uncharacterized protein</fullName>
    </submittedName>
</protein>
<organism evidence="1 2">
    <name type="scientific">Colletotrichum truncatum</name>
    <name type="common">Anthracnose fungus</name>
    <name type="synonym">Colletotrichum capsici</name>
    <dbReference type="NCBI Taxonomy" id="5467"/>
    <lineage>
        <taxon>Eukaryota</taxon>
        <taxon>Fungi</taxon>
        <taxon>Dikarya</taxon>
        <taxon>Ascomycota</taxon>
        <taxon>Pezizomycotina</taxon>
        <taxon>Sordariomycetes</taxon>
        <taxon>Hypocreomycetidae</taxon>
        <taxon>Glomerellales</taxon>
        <taxon>Glomerellaceae</taxon>
        <taxon>Colletotrichum</taxon>
        <taxon>Colletotrichum truncatum species complex</taxon>
    </lineage>
</organism>
<dbReference type="EMBL" id="VUJX02000003">
    <property type="protein sequence ID" value="KAL0939556.1"/>
    <property type="molecule type" value="Genomic_DNA"/>
</dbReference>
<dbReference type="Proteomes" id="UP000805649">
    <property type="component" value="Unassembled WGS sequence"/>
</dbReference>